<reference evidence="1" key="1">
    <citation type="journal article" date="2015" name="Nature">
        <title>Complex archaea that bridge the gap between prokaryotes and eukaryotes.</title>
        <authorList>
            <person name="Spang A."/>
            <person name="Saw J.H."/>
            <person name="Jorgensen S.L."/>
            <person name="Zaremba-Niedzwiedzka K."/>
            <person name="Martijn J."/>
            <person name="Lind A.E."/>
            <person name="van Eijk R."/>
            <person name="Schleper C."/>
            <person name="Guy L."/>
            <person name="Ettema T.J."/>
        </authorList>
    </citation>
    <scope>NUCLEOTIDE SEQUENCE</scope>
</reference>
<accession>A0A0F8ZH70</accession>
<evidence type="ECO:0000313" key="2">
    <source>
        <dbReference type="EMBL" id="KKK74996.1"/>
    </source>
</evidence>
<comment type="caution">
    <text evidence="1">The sequence shown here is derived from an EMBL/GenBank/DDBJ whole genome shotgun (WGS) entry which is preliminary data.</text>
</comment>
<evidence type="ECO:0000313" key="1">
    <source>
        <dbReference type="EMBL" id="KKK65779.1"/>
    </source>
</evidence>
<dbReference type="EMBL" id="LAZR01056061">
    <property type="protein sequence ID" value="KKK74996.1"/>
    <property type="molecule type" value="Genomic_DNA"/>
</dbReference>
<proteinExistence type="predicted"/>
<protein>
    <submittedName>
        <fullName evidence="1">Uncharacterized protein</fullName>
    </submittedName>
</protein>
<organism evidence="1">
    <name type="scientific">marine sediment metagenome</name>
    <dbReference type="NCBI Taxonomy" id="412755"/>
    <lineage>
        <taxon>unclassified sequences</taxon>
        <taxon>metagenomes</taxon>
        <taxon>ecological metagenomes</taxon>
    </lineage>
</organism>
<dbReference type="AlphaFoldDB" id="A0A0F8ZH70"/>
<name>A0A0F8ZH70_9ZZZZ</name>
<dbReference type="EMBL" id="LAZR01060388">
    <property type="protein sequence ID" value="KKK65779.1"/>
    <property type="molecule type" value="Genomic_DNA"/>
</dbReference>
<sequence>MLEDDMLKSENELVLNSKVTELIKSLSLLV</sequence>
<feature type="non-terminal residue" evidence="1">
    <location>
        <position position="30"/>
    </location>
</feature>
<gene>
    <name evidence="2" type="ORF">LCGC14_2878160</name>
    <name evidence="1" type="ORF">LCGC14_2970690</name>
</gene>